<feature type="compositionally biased region" description="Low complexity" evidence="4">
    <location>
        <begin position="490"/>
        <end position="499"/>
    </location>
</feature>
<dbReference type="InterPro" id="IPR051730">
    <property type="entry name" value="NASP-like"/>
</dbReference>
<accession>A0A9P9JAB2</accession>
<feature type="region of interest" description="Disordered" evidence="4">
    <location>
        <begin position="162"/>
        <end position="248"/>
    </location>
</feature>
<dbReference type="GO" id="GO:0042393">
    <property type="term" value="F:histone binding"/>
    <property type="evidence" value="ECO:0007669"/>
    <property type="project" value="TreeGrafter"/>
</dbReference>
<feature type="compositionally biased region" description="Basic and acidic residues" evidence="4">
    <location>
        <begin position="466"/>
        <end position="475"/>
    </location>
</feature>
<feature type="region of interest" description="Disordered" evidence="4">
    <location>
        <begin position="453"/>
        <end position="529"/>
    </location>
</feature>
<dbReference type="SUPFAM" id="SSF48452">
    <property type="entry name" value="TPR-like"/>
    <property type="match status" value="1"/>
</dbReference>
<dbReference type="EMBL" id="JAGMUV010000007">
    <property type="protein sequence ID" value="KAH7148940.1"/>
    <property type="molecule type" value="Genomic_DNA"/>
</dbReference>
<evidence type="ECO:0000313" key="7">
    <source>
        <dbReference type="Proteomes" id="UP000738349"/>
    </source>
</evidence>
<feature type="compositionally biased region" description="Acidic residues" evidence="4">
    <location>
        <begin position="224"/>
        <end position="247"/>
    </location>
</feature>
<evidence type="ECO:0000259" key="5">
    <source>
        <dbReference type="Pfam" id="PF10516"/>
    </source>
</evidence>
<dbReference type="GO" id="GO:0005654">
    <property type="term" value="C:nucleoplasm"/>
    <property type="evidence" value="ECO:0007669"/>
    <property type="project" value="TreeGrafter"/>
</dbReference>
<feature type="coiled-coil region" evidence="3">
    <location>
        <begin position="377"/>
        <end position="434"/>
    </location>
</feature>
<dbReference type="Proteomes" id="UP000738349">
    <property type="component" value="Unassembled WGS sequence"/>
</dbReference>
<dbReference type="Pfam" id="PF10516">
    <property type="entry name" value="SHNi-TPR"/>
    <property type="match status" value="1"/>
</dbReference>
<feature type="compositionally biased region" description="Basic and acidic residues" evidence="4">
    <location>
        <begin position="192"/>
        <end position="215"/>
    </location>
</feature>
<dbReference type="AlphaFoldDB" id="A0A9P9JAB2"/>
<keyword evidence="3" id="KW-0175">Coiled coil</keyword>
<evidence type="ECO:0000256" key="4">
    <source>
        <dbReference type="SAM" id="MobiDB-lite"/>
    </source>
</evidence>
<dbReference type="InterPro" id="IPR019544">
    <property type="entry name" value="Tetratricopeptide_SHNi-TPR_dom"/>
</dbReference>
<feature type="region of interest" description="Disordered" evidence="4">
    <location>
        <begin position="1"/>
        <end position="92"/>
    </location>
</feature>
<dbReference type="OrthoDB" id="5587616at2759"/>
<dbReference type="Gene3D" id="1.25.40.10">
    <property type="entry name" value="Tetratricopeptide repeat domain"/>
    <property type="match status" value="1"/>
</dbReference>
<dbReference type="PANTHER" id="PTHR15081">
    <property type="entry name" value="NUCLEAR AUTOANTIGENIC SPERM PROTEIN NASP -RELATED"/>
    <property type="match status" value="1"/>
</dbReference>
<evidence type="ECO:0000256" key="3">
    <source>
        <dbReference type="SAM" id="Coils"/>
    </source>
</evidence>
<dbReference type="InterPro" id="IPR011990">
    <property type="entry name" value="TPR-like_helical_dom_sf"/>
</dbReference>
<keyword evidence="7" id="KW-1185">Reference proteome</keyword>
<feature type="region of interest" description="Disordered" evidence="4">
    <location>
        <begin position="271"/>
        <end position="290"/>
    </location>
</feature>
<feature type="compositionally biased region" description="Basic and acidic residues" evidence="4">
    <location>
        <begin position="30"/>
        <end position="68"/>
    </location>
</feature>
<dbReference type="GO" id="GO:0006335">
    <property type="term" value="P:DNA replication-dependent chromatin assembly"/>
    <property type="evidence" value="ECO:0007669"/>
    <property type="project" value="TreeGrafter"/>
</dbReference>
<organism evidence="6 7">
    <name type="scientific">Dactylonectria macrodidyma</name>
    <dbReference type="NCBI Taxonomy" id="307937"/>
    <lineage>
        <taxon>Eukaryota</taxon>
        <taxon>Fungi</taxon>
        <taxon>Dikarya</taxon>
        <taxon>Ascomycota</taxon>
        <taxon>Pezizomycotina</taxon>
        <taxon>Sordariomycetes</taxon>
        <taxon>Hypocreomycetidae</taxon>
        <taxon>Hypocreales</taxon>
        <taxon>Nectriaceae</taxon>
        <taxon>Dactylonectria</taxon>
    </lineage>
</organism>
<dbReference type="GO" id="GO:0034080">
    <property type="term" value="P:CENP-A containing chromatin assembly"/>
    <property type="evidence" value="ECO:0007669"/>
    <property type="project" value="TreeGrafter"/>
</dbReference>
<feature type="domain" description="Tetratricopeptide SHNi-TPR" evidence="5">
    <location>
        <begin position="296"/>
        <end position="333"/>
    </location>
</feature>
<keyword evidence="2" id="KW-0802">TPR repeat</keyword>
<reference evidence="6" key="1">
    <citation type="journal article" date="2021" name="Nat. Commun.">
        <title>Genetic determinants of endophytism in the Arabidopsis root mycobiome.</title>
        <authorList>
            <person name="Mesny F."/>
            <person name="Miyauchi S."/>
            <person name="Thiergart T."/>
            <person name="Pickel B."/>
            <person name="Atanasova L."/>
            <person name="Karlsson M."/>
            <person name="Huettel B."/>
            <person name="Barry K.W."/>
            <person name="Haridas S."/>
            <person name="Chen C."/>
            <person name="Bauer D."/>
            <person name="Andreopoulos W."/>
            <person name="Pangilinan J."/>
            <person name="LaButti K."/>
            <person name="Riley R."/>
            <person name="Lipzen A."/>
            <person name="Clum A."/>
            <person name="Drula E."/>
            <person name="Henrissat B."/>
            <person name="Kohler A."/>
            <person name="Grigoriev I.V."/>
            <person name="Martin F.M."/>
            <person name="Hacquard S."/>
        </authorList>
    </citation>
    <scope>NUCLEOTIDE SEQUENCE</scope>
    <source>
        <strain evidence="6">MPI-CAGE-AT-0147</strain>
    </source>
</reference>
<name>A0A9P9JAB2_9HYPO</name>
<proteinExistence type="predicted"/>
<comment type="caution">
    <text evidence="6">The sequence shown here is derived from an EMBL/GenBank/DDBJ whole genome shotgun (WGS) entry which is preliminary data.</text>
</comment>
<evidence type="ECO:0000256" key="1">
    <source>
        <dbReference type="ARBA" id="ARBA00022737"/>
    </source>
</evidence>
<feature type="compositionally biased region" description="Basic and acidic residues" evidence="4">
    <location>
        <begin position="520"/>
        <end position="529"/>
    </location>
</feature>
<keyword evidence="1" id="KW-0677">Repeat</keyword>
<gene>
    <name evidence="6" type="ORF">EDB81DRAFT_481331</name>
</gene>
<sequence>MAEPTEHTAPVIDEVAKPVVEETPMPDADEAIKTDADEATKPDIDDTTKPDADEIIKPTDDEVTKSADNDGSETAPAVPDEVANADTDAADEDIKSRKVTLADLCAKGTALYAHRNYEEAAEIFSRASVLQAEINGETAPENAEILFHYGRSLFRVGQSKSDVLGGTAAPEKKKKANGDAKPKKPAALTEGAKVRQDGATEKNEEAPKGETDAKKPLFQFTGDENFDESDEEEGADEEEEEEEDDDLATAFEILDLARVCYVKLLEQLDQDEQMGKGKEVSEGDSPAAKHIKERLADTHDALSEISLENERYPNAIEDGRVSLKYKLELYPEESEIIAEAHFKLSLALEFASVTTAGDDGTNAKREDMDQSLRDEAVKEMELAIKSSNLKLRNQEVELATMASPEDNELARKSIAEMKEVISDMEQRLVDLRNDPIDTKGLLGDDANPLGGIFGAGTGQSASETNARVEEAKKTATDLTGLVRKKNKDTAAAPAPAAAPESETNGKRKAEDSAEDPAEDSAAKKAKVEA</sequence>
<evidence type="ECO:0000313" key="6">
    <source>
        <dbReference type="EMBL" id="KAH7148940.1"/>
    </source>
</evidence>
<protein>
    <recommendedName>
        <fullName evidence="5">Tetratricopeptide SHNi-TPR domain-containing protein</fullName>
    </recommendedName>
</protein>
<dbReference type="PANTHER" id="PTHR15081:SF1">
    <property type="entry name" value="NUCLEAR AUTOANTIGENIC SPERM PROTEIN"/>
    <property type="match status" value="1"/>
</dbReference>
<evidence type="ECO:0000256" key="2">
    <source>
        <dbReference type="ARBA" id="ARBA00022803"/>
    </source>
</evidence>